<evidence type="ECO:0000256" key="4">
    <source>
        <dbReference type="ARBA" id="ARBA00023136"/>
    </source>
</evidence>
<feature type="compositionally biased region" description="Basic and acidic residues" evidence="5">
    <location>
        <begin position="571"/>
        <end position="581"/>
    </location>
</feature>
<name>A8Q4L9_MALGO</name>
<sequence>MDVPLAVGIGLIASFVQSLGITIQRRSHIQNERLPESQRQPEWLRPLWVIGFVIFLGANISGTLFQIGTLPVVILAPLGAVSLLYNALLARVMLDAFFSWHMLTGTCLIAIGAVLIGYFGTVPHSPRTLDELIALYERPAFVALAVLYLLVFVSLLTMAHLTEWQLTWHSVQAFQRRAYRRRPRFGLRRYLPVPSLATVAEVSENSSGITSPLLQNTEDDRVDKLLSGDVRAIKHMRGTLPENPASSSSSSSAHSQYGAISNPDGAFHAKDVPETTRKSRPSLMTSRSAPTLPVSSAAAGTRSSLYDSPSLRPTVLALAVVYSSASGTLSGICLLMAKSGVDLLILSLQGRNQFGHWKSWLLAIALLIAALLQLWYLHKSLKLADPVLIAPLAFCFYNISSITLGLVYFDDLSRLSWLSVLMVTTGTVLLLWGVWIISLHKQSSTEMTSDPTGAVQASSSHAGDRTSCSGHVEAPPPSFLVPSLKLYVHRRMHSSAAQLGIRTRSSSSISLDHTPPFGTDHAHESPSTHRTSWFAMLAERGLSVGLSPSSPGFHVQPHLPHHRMSTPSSALRHDIEEQHPH</sequence>
<dbReference type="PANTHER" id="PTHR12570:SF86">
    <property type="entry name" value="ADR321CP"/>
    <property type="match status" value="1"/>
</dbReference>
<dbReference type="AlphaFoldDB" id="A8Q4L9"/>
<proteinExistence type="predicted"/>
<feature type="transmembrane region" description="Helical" evidence="6">
    <location>
        <begin position="43"/>
        <end position="61"/>
    </location>
</feature>
<evidence type="ECO:0000313" key="7">
    <source>
        <dbReference type="EMBL" id="EDP42974.1"/>
    </source>
</evidence>
<evidence type="ECO:0000256" key="3">
    <source>
        <dbReference type="ARBA" id="ARBA00022989"/>
    </source>
</evidence>
<feature type="transmembrane region" description="Helical" evidence="6">
    <location>
        <begin position="388"/>
        <end position="409"/>
    </location>
</feature>
<dbReference type="InterPro" id="IPR037185">
    <property type="entry name" value="EmrE-like"/>
</dbReference>
<dbReference type="OrthoDB" id="2504919at2759"/>
<feature type="region of interest" description="Disordered" evidence="5">
    <location>
        <begin position="237"/>
        <end position="295"/>
    </location>
</feature>
<feature type="compositionally biased region" description="Polar residues" evidence="5">
    <location>
        <begin position="445"/>
        <end position="469"/>
    </location>
</feature>
<organism evidence="7 8">
    <name type="scientific">Malassezia globosa (strain ATCC MYA-4612 / CBS 7966)</name>
    <name type="common">Dandruff-associated fungus</name>
    <dbReference type="NCBI Taxonomy" id="425265"/>
    <lineage>
        <taxon>Eukaryota</taxon>
        <taxon>Fungi</taxon>
        <taxon>Dikarya</taxon>
        <taxon>Basidiomycota</taxon>
        <taxon>Ustilaginomycotina</taxon>
        <taxon>Malasseziomycetes</taxon>
        <taxon>Malasseziales</taxon>
        <taxon>Malasseziaceae</taxon>
        <taxon>Malassezia</taxon>
    </lineage>
</organism>
<gene>
    <name evidence="7" type="ORF">MGL_2570</name>
</gene>
<feature type="region of interest" description="Disordered" evidence="5">
    <location>
        <begin position="445"/>
        <end position="470"/>
    </location>
</feature>
<dbReference type="Proteomes" id="UP000008837">
    <property type="component" value="Unassembled WGS sequence"/>
</dbReference>
<keyword evidence="4 6" id="KW-0472">Membrane</keyword>
<feature type="transmembrane region" description="Helical" evidence="6">
    <location>
        <begin position="67"/>
        <end position="88"/>
    </location>
</feature>
<feature type="transmembrane region" description="Helical" evidence="6">
    <location>
        <begin position="140"/>
        <end position="161"/>
    </location>
</feature>
<evidence type="ECO:0000256" key="5">
    <source>
        <dbReference type="SAM" id="MobiDB-lite"/>
    </source>
</evidence>
<evidence type="ECO:0000256" key="2">
    <source>
        <dbReference type="ARBA" id="ARBA00022692"/>
    </source>
</evidence>
<dbReference type="EMBL" id="AAYY01000009">
    <property type="protein sequence ID" value="EDP42974.1"/>
    <property type="molecule type" value="Genomic_DNA"/>
</dbReference>
<dbReference type="KEGG" id="mgl:MGL_2570"/>
<feature type="compositionally biased region" description="Basic and acidic residues" evidence="5">
    <location>
        <begin position="267"/>
        <end position="277"/>
    </location>
</feature>
<dbReference type="OMA" id="HQERETS"/>
<dbReference type="InterPro" id="IPR008521">
    <property type="entry name" value="Mg_trans_NIPA"/>
</dbReference>
<dbReference type="InParanoid" id="A8Q4L9"/>
<dbReference type="GO" id="GO:0015095">
    <property type="term" value="F:magnesium ion transmembrane transporter activity"/>
    <property type="evidence" value="ECO:0007669"/>
    <property type="project" value="InterPro"/>
</dbReference>
<feature type="region of interest" description="Disordered" evidence="5">
    <location>
        <begin position="548"/>
        <end position="581"/>
    </location>
</feature>
<comment type="subcellular location">
    <subcellularLocation>
        <location evidence="1">Membrane</location>
        <topology evidence="1">Multi-pass membrane protein</topology>
    </subcellularLocation>
</comment>
<keyword evidence="8" id="KW-1185">Reference proteome</keyword>
<evidence type="ECO:0000256" key="1">
    <source>
        <dbReference type="ARBA" id="ARBA00004141"/>
    </source>
</evidence>
<accession>A8Q4L9</accession>
<evidence type="ECO:0008006" key="9">
    <source>
        <dbReference type="Google" id="ProtNLM"/>
    </source>
</evidence>
<comment type="caution">
    <text evidence="7">The sequence shown here is derived from an EMBL/GenBank/DDBJ whole genome shotgun (WGS) entry which is preliminary data.</text>
</comment>
<dbReference type="VEuPathDB" id="FungiDB:MGL_2570"/>
<feature type="transmembrane region" description="Helical" evidence="6">
    <location>
        <begin position="6"/>
        <end position="23"/>
    </location>
</feature>
<feature type="transmembrane region" description="Helical" evidence="6">
    <location>
        <begin position="415"/>
        <end position="437"/>
    </location>
</feature>
<feature type="region of interest" description="Disordered" evidence="5">
    <location>
        <begin position="504"/>
        <end position="526"/>
    </location>
</feature>
<evidence type="ECO:0000313" key="8">
    <source>
        <dbReference type="Proteomes" id="UP000008837"/>
    </source>
</evidence>
<dbReference type="Pfam" id="PF05653">
    <property type="entry name" value="Mg_trans_NIPA"/>
    <property type="match status" value="2"/>
</dbReference>
<protein>
    <recommendedName>
        <fullName evidence="9">Magnesium transporter</fullName>
    </recommendedName>
</protein>
<feature type="transmembrane region" description="Helical" evidence="6">
    <location>
        <begin position="357"/>
        <end position="376"/>
    </location>
</feature>
<dbReference type="GO" id="GO:0016020">
    <property type="term" value="C:membrane"/>
    <property type="evidence" value="ECO:0007669"/>
    <property type="project" value="UniProtKB-SubCell"/>
</dbReference>
<keyword evidence="3 6" id="KW-1133">Transmembrane helix</keyword>
<dbReference type="RefSeq" id="XP_001730188.1">
    <property type="nucleotide sequence ID" value="XM_001730136.1"/>
</dbReference>
<dbReference type="GeneID" id="5854495"/>
<feature type="transmembrane region" description="Helical" evidence="6">
    <location>
        <begin position="100"/>
        <end position="120"/>
    </location>
</feature>
<dbReference type="PANTHER" id="PTHR12570">
    <property type="match status" value="1"/>
</dbReference>
<evidence type="ECO:0000256" key="6">
    <source>
        <dbReference type="SAM" id="Phobius"/>
    </source>
</evidence>
<keyword evidence="2 6" id="KW-0812">Transmembrane</keyword>
<reference evidence="7 8" key="1">
    <citation type="journal article" date="2007" name="Proc. Natl. Acad. Sci. U.S.A.">
        <title>Dandruff-associated Malassezia genomes reveal convergent and divergent virulence traits shared with plant and human fungal pathogens.</title>
        <authorList>
            <person name="Xu J."/>
            <person name="Saunders C.W."/>
            <person name="Hu P."/>
            <person name="Grant R.A."/>
            <person name="Boekhout T."/>
            <person name="Kuramae E.E."/>
            <person name="Kronstad J.W."/>
            <person name="Deangelis Y.M."/>
            <person name="Reeder N.L."/>
            <person name="Johnstone K.R."/>
            <person name="Leland M."/>
            <person name="Fieno A.M."/>
            <person name="Begley W.M."/>
            <person name="Sun Y."/>
            <person name="Lacey M.P."/>
            <person name="Chaudhary T."/>
            <person name="Keough T."/>
            <person name="Chu L."/>
            <person name="Sears R."/>
            <person name="Yuan B."/>
            <person name="Dawson T.L.Jr."/>
        </authorList>
    </citation>
    <scope>NUCLEOTIDE SEQUENCE [LARGE SCALE GENOMIC DNA]</scope>
    <source>
        <strain evidence="8">ATCC MYA-4612 / CBS 7966</strain>
    </source>
</reference>
<dbReference type="SUPFAM" id="SSF103481">
    <property type="entry name" value="Multidrug resistance efflux transporter EmrE"/>
    <property type="match status" value="1"/>
</dbReference>